<feature type="compositionally biased region" description="Acidic residues" evidence="1">
    <location>
        <begin position="57"/>
        <end position="80"/>
    </location>
</feature>
<organism evidence="3 4">
    <name type="scientific">Lentilactobacillus kefiri</name>
    <name type="common">Lactobacillus kefiri</name>
    <dbReference type="NCBI Taxonomy" id="33962"/>
    <lineage>
        <taxon>Bacteria</taxon>
        <taxon>Bacillati</taxon>
        <taxon>Bacillota</taxon>
        <taxon>Bacilli</taxon>
        <taxon>Lactobacillales</taxon>
        <taxon>Lactobacillaceae</taxon>
        <taxon>Lentilactobacillus</taxon>
    </lineage>
</organism>
<dbReference type="Proteomes" id="UP000321893">
    <property type="component" value="Unassembled WGS sequence"/>
</dbReference>
<dbReference type="STRING" id="1423764.FC95_GL001165"/>
<evidence type="ECO:0000256" key="1">
    <source>
        <dbReference type="SAM" id="MobiDB-lite"/>
    </source>
</evidence>
<feature type="transmembrane region" description="Helical" evidence="2">
    <location>
        <begin position="20"/>
        <end position="39"/>
    </location>
</feature>
<protein>
    <submittedName>
        <fullName evidence="3">Uncharacterized protein</fullName>
    </submittedName>
</protein>
<reference evidence="3" key="1">
    <citation type="submission" date="2019-07" db="EMBL/GenBank/DDBJ databases">
        <title>Whole genome shotgun sequence of Lactobacillus kefiri NBRC 15888.</title>
        <authorList>
            <person name="Hosoyama A."/>
            <person name="Uohara A."/>
            <person name="Ohji S."/>
            <person name="Ichikawa N."/>
        </authorList>
    </citation>
    <scope>NUCLEOTIDE SEQUENCE [LARGE SCALE GENOMIC DNA]</scope>
    <source>
        <strain evidence="3">NBRC 15888</strain>
    </source>
</reference>
<dbReference type="OrthoDB" id="2325027at2"/>
<gene>
    <name evidence="3" type="ORF">LKE01_08900</name>
</gene>
<keyword evidence="2" id="KW-0472">Membrane</keyword>
<accession>A0A511DTB1</accession>
<keyword evidence="2" id="KW-1133">Transmembrane helix</keyword>
<comment type="caution">
    <text evidence="3">The sequence shown here is derived from an EMBL/GenBank/DDBJ whole genome shotgun (WGS) entry which is preliminary data.</text>
</comment>
<keyword evidence="2" id="KW-0812">Transmembrane</keyword>
<feature type="region of interest" description="Disordered" evidence="1">
    <location>
        <begin position="46"/>
        <end position="81"/>
    </location>
</feature>
<evidence type="ECO:0000313" key="4">
    <source>
        <dbReference type="Proteomes" id="UP000321893"/>
    </source>
</evidence>
<dbReference type="RefSeq" id="WP_056981877.1">
    <property type="nucleotide sequence ID" value="NZ_BJVK01000008.1"/>
</dbReference>
<dbReference type="AlphaFoldDB" id="A0A511DTB1"/>
<sequence>MKRIISWIKSGSPKEIKIGVTVLIVAVMAFGIAGITEVVNRHEYASEPQVVDNSMSDSEDMSNEDDESEESTDEDDEDSYQDTLNEFQPLAYEIADELETMNNKTTKVWNSAIYDDYVTVNGATYTDFNKALEALFEQWTESGRLTKLQDKKEKLDNLFDDLAQNASDYSSDFENRKQLYDDIKSYYQLVTDPNGNYQTYMDNTTEANNKVGTDFQ</sequence>
<evidence type="ECO:0000313" key="3">
    <source>
        <dbReference type="EMBL" id="GEL28070.1"/>
    </source>
</evidence>
<dbReference type="GeneID" id="71566503"/>
<evidence type="ECO:0000256" key="2">
    <source>
        <dbReference type="SAM" id="Phobius"/>
    </source>
</evidence>
<proteinExistence type="predicted"/>
<dbReference type="EMBL" id="BJVK01000008">
    <property type="protein sequence ID" value="GEL28070.1"/>
    <property type="molecule type" value="Genomic_DNA"/>
</dbReference>
<keyword evidence="4" id="KW-1185">Reference proteome</keyword>
<name>A0A511DTB1_LENKE</name>